<keyword evidence="3" id="KW-0547">Nucleotide-binding</keyword>
<dbReference type="InterPro" id="IPR003593">
    <property type="entry name" value="AAA+_ATPase"/>
</dbReference>
<dbReference type="AlphaFoldDB" id="E6LQ77"/>
<dbReference type="InterPro" id="IPR017871">
    <property type="entry name" value="ABC_transporter-like_CS"/>
</dbReference>
<dbReference type="EMBL" id="AEPW01000082">
    <property type="protein sequence ID" value="EFU75996.1"/>
    <property type="molecule type" value="Genomic_DNA"/>
</dbReference>
<comment type="caution">
    <text evidence="6">The sequence shown here is derived from an EMBL/GenBank/DDBJ whole genome shotgun (WGS) entry which is preliminary data.</text>
</comment>
<accession>E6LQ77</accession>
<dbReference type="Pfam" id="PF00005">
    <property type="entry name" value="ABC_tran"/>
    <property type="match status" value="1"/>
</dbReference>
<reference evidence="6 7" key="1">
    <citation type="submission" date="2010-12" db="EMBL/GenBank/DDBJ databases">
        <authorList>
            <person name="Muzny D."/>
            <person name="Qin X."/>
            <person name="Deng J."/>
            <person name="Jiang H."/>
            <person name="Liu Y."/>
            <person name="Qu J."/>
            <person name="Song X.-Z."/>
            <person name="Zhang L."/>
            <person name="Thornton R."/>
            <person name="Coyle M."/>
            <person name="Francisco L."/>
            <person name="Jackson L."/>
            <person name="Javaid M."/>
            <person name="Korchina V."/>
            <person name="Kovar C."/>
            <person name="Mata R."/>
            <person name="Mathew T."/>
            <person name="Ngo R."/>
            <person name="Nguyen L."/>
            <person name="Nguyen N."/>
            <person name="Okwuonu G."/>
            <person name="Ongeri F."/>
            <person name="Pham C."/>
            <person name="Simmons D."/>
            <person name="Wilczek-Boney K."/>
            <person name="Hale W."/>
            <person name="Jakkamsetti A."/>
            <person name="Pham P."/>
            <person name="Ruth R."/>
            <person name="San Lucas F."/>
            <person name="Warren J."/>
            <person name="Zhang J."/>
            <person name="Zhao Z."/>
            <person name="Zhou C."/>
            <person name="Zhu D."/>
            <person name="Lee S."/>
            <person name="Bess C."/>
            <person name="Blankenburg K."/>
            <person name="Forbes L."/>
            <person name="Fu Q."/>
            <person name="Gubbala S."/>
            <person name="Hirani K."/>
            <person name="Jayaseelan J.C."/>
            <person name="Lara F."/>
            <person name="Munidasa M."/>
            <person name="Palculict T."/>
            <person name="Patil S."/>
            <person name="Pu L.-L."/>
            <person name="Saada N."/>
            <person name="Tang L."/>
            <person name="Weissenberger G."/>
            <person name="Zhu Y."/>
            <person name="Hemphill L."/>
            <person name="Shang Y."/>
            <person name="Youmans B."/>
            <person name="Ayvaz T."/>
            <person name="Ross M."/>
            <person name="Santibanez J."/>
            <person name="Aqrawi P."/>
            <person name="Gross S."/>
            <person name="Joshi V."/>
            <person name="Fowler G."/>
            <person name="Nazareth L."/>
            <person name="Reid J."/>
            <person name="Worley K."/>
            <person name="Petrosino J."/>
            <person name="Highlander S."/>
            <person name="Gibbs R."/>
        </authorList>
    </citation>
    <scope>NUCLEOTIDE SEQUENCE [LARGE SCALE GENOMIC DNA]</scope>
    <source>
        <strain evidence="6 7">DSM 3986</strain>
    </source>
</reference>
<proteinExistence type="inferred from homology"/>
<dbReference type="SUPFAM" id="SSF52540">
    <property type="entry name" value="P-loop containing nucleoside triphosphate hydrolases"/>
    <property type="match status" value="1"/>
</dbReference>
<feature type="domain" description="ABC transporter" evidence="5">
    <location>
        <begin position="6"/>
        <end position="234"/>
    </location>
</feature>
<evidence type="ECO:0000256" key="4">
    <source>
        <dbReference type="ARBA" id="ARBA00022840"/>
    </source>
</evidence>
<evidence type="ECO:0000256" key="3">
    <source>
        <dbReference type="ARBA" id="ARBA00022741"/>
    </source>
</evidence>
<dbReference type="SMART" id="SM00382">
    <property type="entry name" value="AAA"/>
    <property type="match status" value="1"/>
</dbReference>
<protein>
    <submittedName>
        <fullName evidence="6">ABC transporter, ATP-binding protein</fullName>
    </submittedName>
</protein>
<evidence type="ECO:0000256" key="2">
    <source>
        <dbReference type="ARBA" id="ARBA00022448"/>
    </source>
</evidence>
<sequence>MNNTILEIKNLSKKSGNTYRVKNLSMNIPKSCVYGFLGPNGAGKTTTLKMILGLIKKDAGEIKMFGEDVSSKNLLALLHKTGSLIENPGGYPHLSGLENMQIIAKLKGVNETEIEKALKTVRLYEQKDKKLGAYSLGMKQRLGIAMALLGDPKLLILDEPSNGLDPAGIMEIRNLITSLPKERDITVLISSHLLNEIEQMADYVGIIHKGQMLYQGKLSELESTGKNLEQIFLELTGERESL</sequence>
<dbReference type="PANTHER" id="PTHR43335:SF4">
    <property type="entry name" value="ABC TRANSPORTER, ATP-BINDING PROTEIN"/>
    <property type="match status" value="1"/>
</dbReference>
<dbReference type="InterPro" id="IPR027417">
    <property type="entry name" value="P-loop_NTPase"/>
</dbReference>
<dbReference type="eggNOG" id="COG1131">
    <property type="taxonomic scope" value="Bacteria"/>
</dbReference>
<keyword evidence="4 6" id="KW-0067">ATP-binding</keyword>
<dbReference type="PROSITE" id="PS50893">
    <property type="entry name" value="ABC_TRANSPORTER_2"/>
    <property type="match status" value="1"/>
</dbReference>
<dbReference type="Gene3D" id="3.40.50.300">
    <property type="entry name" value="P-loop containing nucleotide triphosphate hydrolases"/>
    <property type="match status" value="1"/>
</dbReference>
<dbReference type="GO" id="GO:0005524">
    <property type="term" value="F:ATP binding"/>
    <property type="evidence" value="ECO:0007669"/>
    <property type="project" value="UniProtKB-KW"/>
</dbReference>
<gene>
    <name evidence="6" type="ORF">HMPREF0381_2112</name>
</gene>
<evidence type="ECO:0000259" key="5">
    <source>
        <dbReference type="PROSITE" id="PS50893"/>
    </source>
</evidence>
<dbReference type="RefSeq" id="WP_008751876.1">
    <property type="nucleotide sequence ID" value="NZ_GL622296.1"/>
</dbReference>
<dbReference type="InterPro" id="IPR003439">
    <property type="entry name" value="ABC_transporter-like_ATP-bd"/>
</dbReference>
<keyword evidence="2" id="KW-0813">Transport</keyword>
<name>E6LQ77_9FIRM</name>
<dbReference type="HOGENOM" id="CLU_000604_1_2_9"/>
<organism evidence="6 7">
    <name type="scientific">Lachnoanaerobaculum saburreum DSM 3986</name>
    <dbReference type="NCBI Taxonomy" id="887325"/>
    <lineage>
        <taxon>Bacteria</taxon>
        <taxon>Bacillati</taxon>
        <taxon>Bacillota</taxon>
        <taxon>Clostridia</taxon>
        <taxon>Lachnospirales</taxon>
        <taxon>Lachnospiraceae</taxon>
        <taxon>Lachnoanaerobaculum</taxon>
    </lineage>
</organism>
<dbReference type="PROSITE" id="PS00211">
    <property type="entry name" value="ABC_TRANSPORTER_1"/>
    <property type="match status" value="1"/>
</dbReference>
<dbReference type="PANTHER" id="PTHR43335">
    <property type="entry name" value="ABC TRANSPORTER, ATP-BINDING PROTEIN"/>
    <property type="match status" value="1"/>
</dbReference>
<comment type="similarity">
    <text evidence="1">Belongs to the ABC transporter superfamily.</text>
</comment>
<evidence type="ECO:0000313" key="7">
    <source>
        <dbReference type="Proteomes" id="UP000003434"/>
    </source>
</evidence>
<evidence type="ECO:0000256" key="1">
    <source>
        <dbReference type="ARBA" id="ARBA00005417"/>
    </source>
</evidence>
<dbReference type="Proteomes" id="UP000003434">
    <property type="component" value="Unassembled WGS sequence"/>
</dbReference>
<evidence type="ECO:0000313" key="6">
    <source>
        <dbReference type="EMBL" id="EFU75996.1"/>
    </source>
</evidence>
<dbReference type="GO" id="GO:0016887">
    <property type="term" value="F:ATP hydrolysis activity"/>
    <property type="evidence" value="ECO:0007669"/>
    <property type="project" value="InterPro"/>
</dbReference>